<evidence type="ECO:0000313" key="2">
    <source>
        <dbReference type="EMBL" id="MCF2532775.1"/>
    </source>
</evidence>
<reference evidence="2" key="1">
    <citation type="submission" date="2022-01" db="EMBL/GenBank/DDBJ databases">
        <title>Genome-Based Taxonomic Classification of the Phylum Actinobacteria.</title>
        <authorList>
            <person name="Gao Y."/>
        </authorList>
    </citation>
    <scope>NUCLEOTIDE SEQUENCE</scope>
    <source>
        <strain evidence="2">KLBMP 8922</strain>
    </source>
</reference>
<proteinExistence type="predicted"/>
<protein>
    <submittedName>
        <fullName evidence="2">N-acetyltransferase</fullName>
    </submittedName>
</protein>
<dbReference type="EMBL" id="JAKFHA010000038">
    <property type="protein sequence ID" value="MCF2532775.1"/>
    <property type="molecule type" value="Genomic_DNA"/>
</dbReference>
<dbReference type="AlphaFoldDB" id="A0AA41Q8C8"/>
<organism evidence="2 3">
    <name type="scientific">Yinghuangia soli</name>
    <dbReference type="NCBI Taxonomy" id="2908204"/>
    <lineage>
        <taxon>Bacteria</taxon>
        <taxon>Bacillati</taxon>
        <taxon>Actinomycetota</taxon>
        <taxon>Actinomycetes</taxon>
        <taxon>Kitasatosporales</taxon>
        <taxon>Streptomycetaceae</taxon>
        <taxon>Yinghuangia</taxon>
    </lineage>
</organism>
<dbReference type="SUPFAM" id="SSF55729">
    <property type="entry name" value="Acyl-CoA N-acyltransferases (Nat)"/>
    <property type="match status" value="1"/>
</dbReference>
<dbReference type="InterPro" id="IPR016181">
    <property type="entry name" value="Acyl_CoA_acyltransferase"/>
</dbReference>
<keyword evidence="3" id="KW-1185">Reference proteome</keyword>
<dbReference type="PANTHER" id="PTHR31435">
    <property type="entry name" value="PROTEIN NATD1"/>
    <property type="match status" value="1"/>
</dbReference>
<dbReference type="InterPro" id="IPR045057">
    <property type="entry name" value="Gcn5-rel_NAT"/>
</dbReference>
<dbReference type="Pfam" id="PF14542">
    <property type="entry name" value="Acetyltransf_CG"/>
    <property type="match status" value="1"/>
</dbReference>
<accession>A0AA41Q8C8</accession>
<dbReference type="Proteomes" id="UP001165378">
    <property type="component" value="Unassembled WGS sequence"/>
</dbReference>
<dbReference type="InterPro" id="IPR031165">
    <property type="entry name" value="GNAT_YJDJ"/>
</dbReference>
<evidence type="ECO:0000259" key="1">
    <source>
        <dbReference type="PROSITE" id="PS51729"/>
    </source>
</evidence>
<dbReference type="RefSeq" id="WP_235057547.1">
    <property type="nucleotide sequence ID" value="NZ_JAKFHA010000038.1"/>
</dbReference>
<dbReference type="PROSITE" id="PS51729">
    <property type="entry name" value="GNAT_YJDJ"/>
    <property type="match status" value="1"/>
</dbReference>
<evidence type="ECO:0000313" key="3">
    <source>
        <dbReference type="Proteomes" id="UP001165378"/>
    </source>
</evidence>
<gene>
    <name evidence="2" type="ORF">LZ495_36960</name>
</gene>
<feature type="domain" description="N-acetyltransferase" evidence="1">
    <location>
        <begin position="14"/>
        <end position="100"/>
    </location>
</feature>
<dbReference type="Gene3D" id="3.40.630.30">
    <property type="match status" value="1"/>
</dbReference>
<name>A0AA41Q8C8_9ACTN</name>
<dbReference type="PANTHER" id="PTHR31435:SF10">
    <property type="entry name" value="BSR4717 PROTEIN"/>
    <property type="match status" value="1"/>
</dbReference>
<comment type="caution">
    <text evidence="2">The sequence shown here is derived from an EMBL/GenBank/DDBJ whole genome shotgun (WGS) entry which is preliminary data.</text>
</comment>
<sequence length="109" mass="11923">MPTETEVHMDVTVVNAPENDRYEVRVDGELAGYAEYMATEQVTVFTHTEVFDKFEGKGLGGVLAKGALDDVRAGGRGVLPLCPFIKGWIERHPDYADLVVEDPRGAQTG</sequence>